<dbReference type="InterPro" id="IPR000160">
    <property type="entry name" value="GGDEF_dom"/>
</dbReference>
<dbReference type="RefSeq" id="WP_171080507.1">
    <property type="nucleotide sequence ID" value="NZ_JABAIV010000001.1"/>
</dbReference>
<dbReference type="CDD" id="cd01949">
    <property type="entry name" value="GGDEF"/>
    <property type="match status" value="1"/>
</dbReference>
<dbReference type="PROSITE" id="PS50887">
    <property type="entry name" value="GGDEF"/>
    <property type="match status" value="1"/>
</dbReference>
<gene>
    <name evidence="3" type="ORF">HGB41_01840</name>
</gene>
<proteinExistence type="predicted"/>
<comment type="caution">
    <text evidence="3">The sequence shown here is derived from an EMBL/GenBank/DDBJ whole genome shotgun (WGS) entry which is preliminary data.</text>
</comment>
<dbReference type="SUPFAM" id="SSF55073">
    <property type="entry name" value="Nucleotide cyclase"/>
    <property type="match status" value="1"/>
</dbReference>
<dbReference type="InterPro" id="IPR035919">
    <property type="entry name" value="EAL_sf"/>
</dbReference>
<sequence length="685" mass="75245">MNPVVVTASDAATPDPEIARLQRRLKREIAARHEAEAIAERGLRDLFQRQQEITLLEHIAVAANEAASVEDAMRRALEAVCRYTEWPLGHLLLVRGHAAGEALDSTRIWHDDAPGQFAQLRALSEDIAFSEGVGLPGRVLVTAAAAWANVGAPDESAFPRMPLLAQLGLSSLFAFPVVIGNEVVAILEFFSRERQAPDESMLRLMAQVGTQLGRVIERRRAQERLLHDALHDPLTALGNRKLFLDRLEHFLVRSQRIPSYQFAVLFVDLDRFKAINDGLGHQAGDQVIVATARRLTACLRQNDLISRDPEGEDGHVVSRLGGDEFTILLDNINGAATPIRVAERLLQALAAPLQVGLQQVYVTASIGIALSSSGYSDVQVMLRDADIAMYHAKQNGRARWMMFDQTMQEGALRRLTLEAELRLALPDGQLFLQYQPIVSPKDGVIRGFEALLRWRHPVLGMISPVEFIPVAEEIGLIGEIGGWVLGEACRALSVWQQTSASVLSMSVNVSAVQLNDGRLVELVTRVLGETGIAADSLKLELTESAVMADPEHALAIFKQLKSLGVRLSLDDFGTGYSSLSHLRRLPIDTLKIDRSFVSAMDTHGDKRQIAEVVVMLARSMGLDVVAEGVETSAELNILREMGSDFVQGYFYFRPLDVEAVVAALSRQNAGGTILQHQQLGSELNY</sequence>
<dbReference type="PANTHER" id="PTHR44757:SF2">
    <property type="entry name" value="BIOFILM ARCHITECTURE MAINTENANCE PROTEIN MBAA"/>
    <property type="match status" value="1"/>
</dbReference>
<dbReference type="SUPFAM" id="SSF141868">
    <property type="entry name" value="EAL domain-like"/>
    <property type="match status" value="1"/>
</dbReference>
<dbReference type="CDD" id="cd01948">
    <property type="entry name" value="EAL"/>
    <property type="match status" value="1"/>
</dbReference>
<accession>A0A7Y2JVE6</accession>
<name>A0A7Y2JVE6_9BURK</name>
<dbReference type="SMART" id="SM00065">
    <property type="entry name" value="GAF"/>
    <property type="match status" value="1"/>
</dbReference>
<keyword evidence="4" id="KW-1185">Reference proteome</keyword>
<feature type="domain" description="GGDEF" evidence="2">
    <location>
        <begin position="260"/>
        <end position="405"/>
    </location>
</feature>
<dbReference type="FunFam" id="3.20.20.450:FF:000001">
    <property type="entry name" value="Cyclic di-GMP phosphodiesterase yahA"/>
    <property type="match status" value="1"/>
</dbReference>
<dbReference type="Pfam" id="PF00563">
    <property type="entry name" value="EAL"/>
    <property type="match status" value="1"/>
</dbReference>
<dbReference type="Pfam" id="PF00990">
    <property type="entry name" value="GGDEF"/>
    <property type="match status" value="1"/>
</dbReference>
<evidence type="ECO:0000259" key="2">
    <source>
        <dbReference type="PROSITE" id="PS50887"/>
    </source>
</evidence>
<organism evidence="3 4">
    <name type="scientific">Telluria aromaticivorans</name>
    <dbReference type="NCBI Taxonomy" id="2725995"/>
    <lineage>
        <taxon>Bacteria</taxon>
        <taxon>Pseudomonadati</taxon>
        <taxon>Pseudomonadota</taxon>
        <taxon>Betaproteobacteria</taxon>
        <taxon>Burkholderiales</taxon>
        <taxon>Oxalobacteraceae</taxon>
        <taxon>Telluria group</taxon>
        <taxon>Telluria</taxon>
    </lineage>
</organism>
<dbReference type="Gene3D" id="3.30.450.40">
    <property type="match status" value="1"/>
</dbReference>
<evidence type="ECO:0000313" key="3">
    <source>
        <dbReference type="EMBL" id="NNG21750.1"/>
    </source>
</evidence>
<dbReference type="Pfam" id="PF13185">
    <property type="entry name" value="GAF_2"/>
    <property type="match status" value="1"/>
</dbReference>
<dbReference type="NCBIfam" id="TIGR00254">
    <property type="entry name" value="GGDEF"/>
    <property type="match status" value="1"/>
</dbReference>
<dbReference type="InterPro" id="IPR043128">
    <property type="entry name" value="Rev_trsase/Diguanyl_cyclase"/>
</dbReference>
<dbReference type="InterPro" id="IPR029016">
    <property type="entry name" value="GAF-like_dom_sf"/>
</dbReference>
<dbReference type="Proteomes" id="UP000533905">
    <property type="component" value="Unassembled WGS sequence"/>
</dbReference>
<dbReference type="Gene3D" id="3.20.20.450">
    <property type="entry name" value="EAL domain"/>
    <property type="match status" value="1"/>
</dbReference>
<evidence type="ECO:0000313" key="4">
    <source>
        <dbReference type="Proteomes" id="UP000533905"/>
    </source>
</evidence>
<evidence type="ECO:0000259" key="1">
    <source>
        <dbReference type="PROSITE" id="PS50883"/>
    </source>
</evidence>
<dbReference type="EMBL" id="JABAIV010000001">
    <property type="protein sequence ID" value="NNG21750.1"/>
    <property type="molecule type" value="Genomic_DNA"/>
</dbReference>
<dbReference type="InterPro" id="IPR052155">
    <property type="entry name" value="Biofilm_reg_signaling"/>
</dbReference>
<dbReference type="SMART" id="SM00052">
    <property type="entry name" value="EAL"/>
    <property type="match status" value="1"/>
</dbReference>
<reference evidence="3 4" key="1">
    <citation type="submission" date="2020-04" db="EMBL/GenBank/DDBJ databases">
        <title>Massilia sp. nov., a cold adapted bacteria isolated from Arctic soil.</title>
        <authorList>
            <person name="Son J."/>
            <person name="Ka J.-O."/>
        </authorList>
    </citation>
    <scope>NUCLEOTIDE SEQUENCE [LARGE SCALE GENOMIC DNA]</scope>
    <source>
        <strain evidence="3 4">ML15P13</strain>
    </source>
</reference>
<dbReference type="SMART" id="SM00267">
    <property type="entry name" value="GGDEF"/>
    <property type="match status" value="1"/>
</dbReference>
<dbReference type="InterPro" id="IPR003018">
    <property type="entry name" value="GAF"/>
</dbReference>
<dbReference type="AlphaFoldDB" id="A0A7Y2JVE6"/>
<dbReference type="PROSITE" id="PS50883">
    <property type="entry name" value="EAL"/>
    <property type="match status" value="1"/>
</dbReference>
<dbReference type="SUPFAM" id="SSF55781">
    <property type="entry name" value="GAF domain-like"/>
    <property type="match status" value="1"/>
</dbReference>
<dbReference type="InterPro" id="IPR001633">
    <property type="entry name" value="EAL_dom"/>
</dbReference>
<feature type="domain" description="EAL" evidence="1">
    <location>
        <begin position="414"/>
        <end position="668"/>
    </location>
</feature>
<dbReference type="PANTHER" id="PTHR44757">
    <property type="entry name" value="DIGUANYLATE CYCLASE DGCP"/>
    <property type="match status" value="1"/>
</dbReference>
<protein>
    <submittedName>
        <fullName evidence="3">GGDEF domain-containing protein</fullName>
    </submittedName>
</protein>
<dbReference type="InterPro" id="IPR029787">
    <property type="entry name" value="Nucleotide_cyclase"/>
</dbReference>
<dbReference type="Gene3D" id="3.30.70.270">
    <property type="match status" value="1"/>
</dbReference>